<evidence type="ECO:0000313" key="3">
    <source>
        <dbReference type="EMBL" id="KAF7761294.1"/>
    </source>
</evidence>
<dbReference type="EMBL" id="JABXXO010000014">
    <property type="protein sequence ID" value="KAF7761294.1"/>
    <property type="molecule type" value="Genomic_DNA"/>
</dbReference>
<name>A0A8H7C233_AGABI</name>
<sequence length="634" mass="71902">MRNSRASRLLTPPPDSHVTLQRPPEIPNPSPQKKQRFLASIRSRPSRKRLDRSKPPEPPAEQVVRETSEAFPDLSGDFLGEYGGNEGNELGQDVMESVPRNVEGILPPGGYMDSVNSYEVFAEAVATEAIPFFQLVSDLYVVTGWDSRLAKRTAFWYHIQMDRNESGDKFPVCYCPSARETGICVHQRYLNEEESLESWTSEGLVTHVILFWRDVIEEGWMNLFSVCIDGLPSVAKHRVVVTYAGADTGFGNWKCSRDGINRCAHVQKCQVYLGKLLTANSQVMSDHGYSTAITDQVHAKAVVKTNRHCISHLPVMVSDWARIPSDQMLYPVPPLVDRVPELLTLTREARCSCGHQFHWQESDIFERPCTVYTLLRPFFTRIQLQKCPSCKSIRYPSKAIGPDCRELGIFNFNNSLLFSHDLLDEYTSSFTSSETSFSAWILVLVRRYRKWSPPRLQQSFVEESVFRKVWFGYVNLLDLSEDMVCPRCGPNPEAIIWDGVTLAYGKKQVLDTIYPPTSKHHDAVVRGLRYPKNQYLVEDTRLRKLLSSIMSAPLSLPNIFSRNNNTTIDISVVEATIEKLREVEDAIQLVGEKCGGLHYLLISYYGAVQLKTKGEPAVEARRFFAQVCFVPLAS</sequence>
<reference evidence="3 4" key="1">
    <citation type="journal article" name="Sci. Rep.">
        <title>Telomere-to-telomere assembled and centromere annotated genomes of the two main subspecies of the button mushroom Agaricus bisporus reveal especially polymorphic chromosome ends.</title>
        <authorList>
            <person name="Sonnenberg A.S.M."/>
            <person name="Sedaghat-Telgerd N."/>
            <person name="Lavrijssen B."/>
            <person name="Ohm R.A."/>
            <person name="Hendrickx P.M."/>
            <person name="Scholtmeijer K."/>
            <person name="Baars J.J.P."/>
            <person name="van Peer A."/>
        </authorList>
    </citation>
    <scope>NUCLEOTIDE SEQUENCE [LARGE SCALE GENOMIC DNA]</scope>
    <source>
        <strain evidence="3 4">H119_p4</strain>
    </source>
</reference>
<feature type="domain" description="HMG" evidence="2">
    <location>
        <begin position="340"/>
        <end position="473"/>
    </location>
</feature>
<evidence type="ECO:0000256" key="1">
    <source>
        <dbReference type="SAM" id="MobiDB-lite"/>
    </source>
</evidence>
<accession>A0A8H7C233</accession>
<proteinExistence type="predicted"/>
<organism evidence="3 4">
    <name type="scientific">Agaricus bisporus var. burnettii</name>
    <dbReference type="NCBI Taxonomy" id="192524"/>
    <lineage>
        <taxon>Eukaryota</taxon>
        <taxon>Fungi</taxon>
        <taxon>Dikarya</taxon>
        <taxon>Basidiomycota</taxon>
        <taxon>Agaricomycotina</taxon>
        <taxon>Agaricomycetes</taxon>
        <taxon>Agaricomycetidae</taxon>
        <taxon>Agaricales</taxon>
        <taxon>Agaricineae</taxon>
        <taxon>Agaricaceae</taxon>
        <taxon>Agaricus</taxon>
    </lineage>
</organism>
<evidence type="ECO:0000259" key="2">
    <source>
        <dbReference type="Pfam" id="PF18717"/>
    </source>
</evidence>
<feature type="region of interest" description="Disordered" evidence="1">
    <location>
        <begin position="1"/>
        <end position="68"/>
    </location>
</feature>
<dbReference type="Proteomes" id="UP000629468">
    <property type="component" value="Unassembled WGS sequence"/>
</dbReference>
<comment type="caution">
    <text evidence="3">The sequence shown here is derived from an EMBL/GenBank/DDBJ whole genome shotgun (WGS) entry which is preliminary data.</text>
</comment>
<protein>
    <recommendedName>
        <fullName evidence="2">HMG domain-containing protein</fullName>
    </recommendedName>
</protein>
<gene>
    <name evidence="3" type="ORF">Agabi119p4_10703</name>
</gene>
<evidence type="ECO:0000313" key="4">
    <source>
        <dbReference type="Proteomes" id="UP000629468"/>
    </source>
</evidence>
<dbReference type="AlphaFoldDB" id="A0A8H7C233"/>
<dbReference type="InterPro" id="IPR040648">
    <property type="entry name" value="HMGXB3_CxC4"/>
</dbReference>
<dbReference type="Pfam" id="PF18717">
    <property type="entry name" value="CxC4"/>
    <property type="match status" value="1"/>
</dbReference>